<dbReference type="OrthoDB" id="5398457at2"/>
<dbReference type="PATRIC" id="fig|1056511.3.peg.4732"/>
<name>L8J6W9_9GAMM</name>
<reference evidence="2 3" key="1">
    <citation type="submission" date="2012-12" db="EMBL/GenBank/DDBJ databases">
        <title>Genome Assembly of Photobacterium sp. AK15.</title>
        <authorList>
            <person name="Khatri I."/>
            <person name="Vaidya B."/>
            <person name="Srinivas T.N.R."/>
            <person name="Subramanian S."/>
            <person name="Pinnaka A."/>
        </authorList>
    </citation>
    <scope>NUCLEOTIDE SEQUENCE [LARGE SCALE GENOMIC DNA]</scope>
    <source>
        <strain evidence="2 3">AK15</strain>
    </source>
</reference>
<sequence length="144" mass="15867">MAKSLCKYRRVEIADKFAVISKIVSEPQFVCSSCARAASDKAYLCKPSALKVRKAVKAESAVAEDDKLHKVGDHPALTPAAQAHLAAIDLIEHEDIVARPTVTKKQAKQLKKLAKKKHKKLKKAAKAVQRYDKALQKAKDALRL</sequence>
<organism evidence="2 3">
    <name type="scientific">Photobacterium marinum</name>
    <dbReference type="NCBI Taxonomy" id="1056511"/>
    <lineage>
        <taxon>Bacteria</taxon>
        <taxon>Pseudomonadati</taxon>
        <taxon>Pseudomonadota</taxon>
        <taxon>Gammaproteobacteria</taxon>
        <taxon>Vibrionales</taxon>
        <taxon>Vibrionaceae</taxon>
        <taxon>Photobacterium</taxon>
    </lineage>
</organism>
<evidence type="ECO:0000313" key="3">
    <source>
        <dbReference type="Proteomes" id="UP000011134"/>
    </source>
</evidence>
<protein>
    <submittedName>
        <fullName evidence="2">Uncharacterized protein</fullName>
    </submittedName>
</protein>
<comment type="caution">
    <text evidence="2">The sequence shown here is derived from an EMBL/GenBank/DDBJ whole genome shotgun (WGS) entry which is preliminary data.</text>
</comment>
<dbReference type="EMBL" id="AMZO01000044">
    <property type="protein sequence ID" value="ELR63319.1"/>
    <property type="molecule type" value="Genomic_DNA"/>
</dbReference>
<dbReference type="Proteomes" id="UP000011134">
    <property type="component" value="Unassembled WGS sequence"/>
</dbReference>
<feature type="coiled-coil region" evidence="1">
    <location>
        <begin position="104"/>
        <end position="141"/>
    </location>
</feature>
<proteinExistence type="predicted"/>
<gene>
    <name evidence="2" type="ORF">C942_03918</name>
</gene>
<dbReference type="AlphaFoldDB" id="L8J6W9"/>
<evidence type="ECO:0000313" key="2">
    <source>
        <dbReference type="EMBL" id="ELR63319.1"/>
    </source>
</evidence>
<accession>L8J6W9</accession>
<keyword evidence="3" id="KW-1185">Reference proteome</keyword>
<dbReference type="RefSeq" id="WP_007470997.1">
    <property type="nucleotide sequence ID" value="NZ_AMZO01000044.1"/>
</dbReference>
<keyword evidence="1" id="KW-0175">Coiled coil</keyword>
<evidence type="ECO:0000256" key="1">
    <source>
        <dbReference type="SAM" id="Coils"/>
    </source>
</evidence>